<comment type="caution">
    <text evidence="1">The sequence shown here is derived from an EMBL/GenBank/DDBJ whole genome shotgun (WGS) entry which is preliminary data.</text>
</comment>
<dbReference type="AlphaFoldDB" id="A0A5B7IHQ6"/>
<evidence type="ECO:0000313" key="2">
    <source>
        <dbReference type="Proteomes" id="UP000324222"/>
    </source>
</evidence>
<dbReference type="Proteomes" id="UP000324222">
    <property type="component" value="Unassembled WGS sequence"/>
</dbReference>
<name>A0A5B7IHQ6_PORTR</name>
<protein>
    <submittedName>
        <fullName evidence="1">Uncharacterized protein</fullName>
    </submittedName>
</protein>
<dbReference type="EMBL" id="VSRR010057973">
    <property type="protein sequence ID" value="MPC81775.1"/>
    <property type="molecule type" value="Genomic_DNA"/>
</dbReference>
<keyword evidence="2" id="KW-1185">Reference proteome</keyword>
<accession>A0A5B7IHQ6</accession>
<organism evidence="1 2">
    <name type="scientific">Portunus trituberculatus</name>
    <name type="common">Swimming crab</name>
    <name type="synonym">Neptunus trituberculatus</name>
    <dbReference type="NCBI Taxonomy" id="210409"/>
    <lineage>
        <taxon>Eukaryota</taxon>
        <taxon>Metazoa</taxon>
        <taxon>Ecdysozoa</taxon>
        <taxon>Arthropoda</taxon>
        <taxon>Crustacea</taxon>
        <taxon>Multicrustacea</taxon>
        <taxon>Malacostraca</taxon>
        <taxon>Eumalacostraca</taxon>
        <taxon>Eucarida</taxon>
        <taxon>Decapoda</taxon>
        <taxon>Pleocyemata</taxon>
        <taxon>Brachyura</taxon>
        <taxon>Eubrachyura</taxon>
        <taxon>Portunoidea</taxon>
        <taxon>Portunidae</taxon>
        <taxon>Portuninae</taxon>
        <taxon>Portunus</taxon>
    </lineage>
</organism>
<proteinExistence type="predicted"/>
<sequence length="86" mass="9414">MGTKHTSSESLFPLPVPSWPSLTSLLPASPSPASRHVTWPGNKARQVSLNKVIVLISSALRYSETFCLLSHCHCSPRGPIEDTRVF</sequence>
<reference evidence="1 2" key="1">
    <citation type="submission" date="2019-05" db="EMBL/GenBank/DDBJ databases">
        <title>Another draft genome of Portunus trituberculatus and its Hox gene families provides insights of decapod evolution.</title>
        <authorList>
            <person name="Jeong J.-H."/>
            <person name="Song I."/>
            <person name="Kim S."/>
            <person name="Choi T."/>
            <person name="Kim D."/>
            <person name="Ryu S."/>
            <person name="Kim W."/>
        </authorList>
    </citation>
    <scope>NUCLEOTIDE SEQUENCE [LARGE SCALE GENOMIC DNA]</scope>
    <source>
        <tissue evidence="1">Muscle</tissue>
    </source>
</reference>
<evidence type="ECO:0000313" key="1">
    <source>
        <dbReference type="EMBL" id="MPC81775.1"/>
    </source>
</evidence>
<gene>
    <name evidence="1" type="ORF">E2C01_076409</name>
</gene>